<dbReference type="InterPro" id="IPR050953">
    <property type="entry name" value="N4_N6_ade-DNA_methylase"/>
</dbReference>
<dbReference type="Proteomes" id="UP000811481">
    <property type="component" value="Unassembled WGS sequence"/>
</dbReference>
<keyword evidence="4" id="KW-0949">S-adenosyl-L-methionine</keyword>
<keyword evidence="2 7" id="KW-0489">Methyltransferase</keyword>
<organism evidence="7 8">
    <name type="scientific">'Fragaria x ananassa' phyllody phytoplasma</name>
    <dbReference type="NCBI Taxonomy" id="2358428"/>
    <lineage>
        <taxon>Bacteria</taxon>
        <taxon>Bacillati</taxon>
        <taxon>Mycoplasmatota</taxon>
        <taxon>Mollicutes</taxon>
        <taxon>Acholeplasmatales</taxon>
        <taxon>Acholeplasmataceae</taxon>
        <taxon>Candidatus Phytoplasma</taxon>
        <taxon>16SrXIII (Mexican periwinkle virescence group)</taxon>
    </lineage>
</organism>
<keyword evidence="8" id="KW-1185">Reference proteome</keyword>
<accession>A0ABS5K3C4</accession>
<gene>
    <name evidence="7" type="ORF">J8J04_01780</name>
</gene>
<dbReference type="EMBL" id="JAGVRH010000004">
    <property type="protein sequence ID" value="MBS2126413.1"/>
    <property type="molecule type" value="Genomic_DNA"/>
</dbReference>
<keyword evidence="3" id="KW-0808">Transferase</keyword>
<evidence type="ECO:0000313" key="7">
    <source>
        <dbReference type="EMBL" id="MBS2126413.1"/>
    </source>
</evidence>
<evidence type="ECO:0000313" key="8">
    <source>
        <dbReference type="Proteomes" id="UP000811481"/>
    </source>
</evidence>
<dbReference type="PANTHER" id="PTHR33841:SF1">
    <property type="entry name" value="DNA METHYLTRANSFERASE A"/>
    <property type="match status" value="1"/>
</dbReference>
<dbReference type="Pfam" id="PF07669">
    <property type="entry name" value="Eco57I"/>
    <property type="match status" value="1"/>
</dbReference>
<dbReference type="RefSeq" id="WP_212331488.1">
    <property type="nucleotide sequence ID" value="NZ_JAGVRH010000004.1"/>
</dbReference>
<dbReference type="InterPro" id="IPR029063">
    <property type="entry name" value="SAM-dependent_MTases_sf"/>
</dbReference>
<dbReference type="Gene3D" id="3.40.50.150">
    <property type="entry name" value="Vaccinia Virus protein VP39"/>
    <property type="match status" value="1"/>
</dbReference>
<feature type="domain" description="Type II methyltransferase M.TaqI-like" evidence="6">
    <location>
        <begin position="152"/>
        <end position="248"/>
    </location>
</feature>
<evidence type="ECO:0000256" key="5">
    <source>
        <dbReference type="ARBA" id="ARBA00047942"/>
    </source>
</evidence>
<dbReference type="InterPro" id="IPR011639">
    <property type="entry name" value="MethylTrfase_TaqI-like_dom"/>
</dbReference>
<dbReference type="GO" id="GO:0032259">
    <property type="term" value="P:methylation"/>
    <property type="evidence" value="ECO:0007669"/>
    <property type="project" value="UniProtKB-KW"/>
</dbReference>
<comment type="caution">
    <text evidence="7">The sequence shown here is derived from an EMBL/GenBank/DDBJ whole genome shotgun (WGS) entry which is preliminary data.</text>
</comment>
<dbReference type="GO" id="GO:0008168">
    <property type="term" value="F:methyltransferase activity"/>
    <property type="evidence" value="ECO:0007669"/>
    <property type="project" value="UniProtKB-KW"/>
</dbReference>
<dbReference type="PROSITE" id="PS00092">
    <property type="entry name" value="N6_MTASE"/>
    <property type="match status" value="1"/>
</dbReference>
<dbReference type="PANTHER" id="PTHR33841">
    <property type="entry name" value="DNA METHYLTRANSFERASE YEEA-RELATED"/>
    <property type="match status" value="1"/>
</dbReference>
<evidence type="ECO:0000256" key="3">
    <source>
        <dbReference type="ARBA" id="ARBA00022679"/>
    </source>
</evidence>
<dbReference type="EC" id="2.1.1.72" evidence="1"/>
<name>A0ABS5K3C4_9MOLU</name>
<dbReference type="PRINTS" id="PR00507">
    <property type="entry name" value="N12N6MTFRASE"/>
</dbReference>
<protein>
    <recommendedName>
        <fullName evidence="1">site-specific DNA-methyltransferase (adenine-specific)</fullName>
        <ecNumber evidence="1">2.1.1.72</ecNumber>
    </recommendedName>
</protein>
<dbReference type="SUPFAM" id="SSF53335">
    <property type="entry name" value="S-adenosyl-L-methionine-dependent methyltransferases"/>
    <property type="match status" value="1"/>
</dbReference>
<comment type="catalytic activity">
    <reaction evidence="5">
        <text>a 2'-deoxyadenosine in DNA + S-adenosyl-L-methionine = an N(6)-methyl-2'-deoxyadenosine in DNA + S-adenosyl-L-homocysteine + H(+)</text>
        <dbReference type="Rhea" id="RHEA:15197"/>
        <dbReference type="Rhea" id="RHEA-COMP:12418"/>
        <dbReference type="Rhea" id="RHEA-COMP:12419"/>
        <dbReference type="ChEBI" id="CHEBI:15378"/>
        <dbReference type="ChEBI" id="CHEBI:57856"/>
        <dbReference type="ChEBI" id="CHEBI:59789"/>
        <dbReference type="ChEBI" id="CHEBI:90615"/>
        <dbReference type="ChEBI" id="CHEBI:90616"/>
        <dbReference type="EC" id="2.1.1.72"/>
    </reaction>
</comment>
<dbReference type="InterPro" id="IPR002052">
    <property type="entry name" value="DNA_methylase_N6_adenine_CS"/>
</dbReference>
<sequence>MQHHLLNKDIKKYLNKSCNFKQKQSLKSIFCNFKRTNKRGVVYTPIFIVKNMLATIGYLSQNILKKHIIDNSCGEGAFLIEIVNRYIENAKEKQLTEIEIAKDLEIFIHGIEIDYFSYTICINNLNQTLLNHGIQTPVAWDIINGDALEIKKYNYCMDYIVGNPPYIRIHDLNSKTNYKKYTFASKGMYDLYLIFFELSIKMLNNDGRMIYISPNSYFTSASGSKFRKYLIENKLLSKIINLGHFNPFKFVTTYPCITLIDKNNQNEVINYYEYDEKKLSNKFIAKLKYIHFFLNGAFYFSSLKRLINFKKITTIDKNPFLKIKNSVSTNLDSFFYNSNYQGEFIRSAFKISTFKTTNVFYPYNKQGILIPLEKIKKNNPTIYNILYQNEKKLNARSLQKQKWYEFARTQGILDIEKEKIVINNIIKNLETIKFKILSPGIVPYSGYYILSDKYDFEFIKKILIKQDFIEYLKILGKAKNGKYYFFSTTDLHLYLSYQISQI</sequence>
<proteinExistence type="predicted"/>
<evidence type="ECO:0000256" key="2">
    <source>
        <dbReference type="ARBA" id="ARBA00022603"/>
    </source>
</evidence>
<evidence type="ECO:0000256" key="1">
    <source>
        <dbReference type="ARBA" id="ARBA00011900"/>
    </source>
</evidence>
<evidence type="ECO:0000259" key="6">
    <source>
        <dbReference type="Pfam" id="PF07669"/>
    </source>
</evidence>
<evidence type="ECO:0000256" key="4">
    <source>
        <dbReference type="ARBA" id="ARBA00022691"/>
    </source>
</evidence>
<reference evidence="7" key="1">
    <citation type="submission" date="2021-04" db="EMBL/GenBank/DDBJ databases">
        <title>Draft genome sequence of StrPh-CL8, a phytoplasma strain causing strawberry phyllody in Chile.</title>
        <authorList>
            <person name="Cui W."/>
            <person name="Zamorano A."/>
            <person name="Fiore N."/>
        </authorList>
    </citation>
    <scope>NUCLEOTIDE SEQUENCE [LARGE SCALE GENOMIC DNA]</scope>
    <source>
        <strain evidence="7">StrPh-Cl</strain>
    </source>
</reference>